<dbReference type="AlphaFoldDB" id="A0AAD5X368"/>
<dbReference type="CDD" id="cd06558">
    <property type="entry name" value="crotonase-like"/>
    <property type="match status" value="1"/>
</dbReference>
<evidence type="ECO:0000313" key="4">
    <source>
        <dbReference type="EMBL" id="KAJ3047681.1"/>
    </source>
</evidence>
<dbReference type="Proteomes" id="UP001212841">
    <property type="component" value="Unassembled WGS sequence"/>
</dbReference>
<dbReference type="InterPro" id="IPR001753">
    <property type="entry name" value="Enoyl-CoA_hydra/iso"/>
</dbReference>
<accession>A0AAD5X368</accession>
<proteinExistence type="inferred from homology"/>
<dbReference type="SUPFAM" id="SSF52096">
    <property type="entry name" value="ClpP/crotonase"/>
    <property type="match status" value="1"/>
</dbReference>
<dbReference type="GO" id="GO:0016836">
    <property type="term" value="F:hydro-lyase activity"/>
    <property type="evidence" value="ECO:0007669"/>
    <property type="project" value="UniProtKB-ARBA"/>
</dbReference>
<dbReference type="InterPro" id="IPR014748">
    <property type="entry name" value="Enoyl-CoA_hydra_C"/>
</dbReference>
<evidence type="ECO:0000313" key="5">
    <source>
        <dbReference type="Proteomes" id="UP001212841"/>
    </source>
</evidence>
<keyword evidence="2" id="KW-0456">Lyase</keyword>
<keyword evidence="5" id="KW-1185">Reference proteome</keyword>
<comment type="similarity">
    <text evidence="1 3">Belongs to the enoyl-CoA hydratase/isomerase family.</text>
</comment>
<evidence type="ECO:0000256" key="2">
    <source>
        <dbReference type="ARBA" id="ARBA00023239"/>
    </source>
</evidence>
<organism evidence="4 5">
    <name type="scientific">Rhizophlyctis rosea</name>
    <dbReference type="NCBI Taxonomy" id="64517"/>
    <lineage>
        <taxon>Eukaryota</taxon>
        <taxon>Fungi</taxon>
        <taxon>Fungi incertae sedis</taxon>
        <taxon>Chytridiomycota</taxon>
        <taxon>Chytridiomycota incertae sedis</taxon>
        <taxon>Chytridiomycetes</taxon>
        <taxon>Rhizophlyctidales</taxon>
        <taxon>Rhizophlyctidaceae</taxon>
        <taxon>Rhizophlyctis</taxon>
    </lineage>
</organism>
<name>A0AAD5X368_9FUNG</name>
<evidence type="ECO:0008006" key="6">
    <source>
        <dbReference type="Google" id="ProtNLM"/>
    </source>
</evidence>
<dbReference type="Gene3D" id="1.10.12.10">
    <property type="entry name" value="Lyase 2-enoyl-coa Hydratase, Chain A, domain 2"/>
    <property type="match status" value="1"/>
</dbReference>
<evidence type="ECO:0000256" key="3">
    <source>
        <dbReference type="RuleBase" id="RU003707"/>
    </source>
</evidence>
<dbReference type="PANTHER" id="PTHR11941">
    <property type="entry name" value="ENOYL-COA HYDRATASE-RELATED"/>
    <property type="match status" value="1"/>
</dbReference>
<gene>
    <name evidence="4" type="ORF">HK097_011304</name>
</gene>
<dbReference type="FunFam" id="1.10.12.10:FF:000001">
    <property type="entry name" value="Probable enoyl-CoA hydratase, mitochondrial"/>
    <property type="match status" value="1"/>
</dbReference>
<sequence length="209" mass="22525">MSQSEVSSFVHSLREAFTEFETLPQPTIATLDGAALGGGLELAMAADIRVAGSAAKLGLPETKLAIIPGAGGTQRLPRLIGLPKAKELVYTARILNAKDALELGLVNHAVEGGAWTKSLEIAKEILPNGMHGLMYLILDIRTDYAELLNRIGPIAVRMAKLAMDKGTQLELSSGLAYEQACYAQVIPTEDRLEGLKAFREKRKPVYKGR</sequence>
<dbReference type="GO" id="GO:0006635">
    <property type="term" value="P:fatty acid beta-oxidation"/>
    <property type="evidence" value="ECO:0007669"/>
    <property type="project" value="TreeGrafter"/>
</dbReference>
<dbReference type="InterPro" id="IPR018376">
    <property type="entry name" value="Enoyl-CoA_hyd/isom_CS"/>
</dbReference>
<evidence type="ECO:0000256" key="1">
    <source>
        <dbReference type="ARBA" id="ARBA00005254"/>
    </source>
</evidence>
<dbReference type="Gene3D" id="3.90.226.10">
    <property type="entry name" value="2-enoyl-CoA Hydratase, Chain A, domain 1"/>
    <property type="match status" value="1"/>
</dbReference>
<reference evidence="4" key="1">
    <citation type="submission" date="2020-05" db="EMBL/GenBank/DDBJ databases">
        <title>Phylogenomic resolution of chytrid fungi.</title>
        <authorList>
            <person name="Stajich J.E."/>
            <person name="Amses K."/>
            <person name="Simmons R."/>
            <person name="Seto K."/>
            <person name="Myers J."/>
            <person name="Bonds A."/>
            <person name="Quandt C.A."/>
            <person name="Barry K."/>
            <person name="Liu P."/>
            <person name="Grigoriev I."/>
            <person name="Longcore J.E."/>
            <person name="James T.Y."/>
        </authorList>
    </citation>
    <scope>NUCLEOTIDE SEQUENCE</scope>
    <source>
        <strain evidence="4">JEL0318</strain>
    </source>
</reference>
<dbReference type="PANTHER" id="PTHR11941:SF171">
    <property type="entry name" value="SD19268P"/>
    <property type="match status" value="1"/>
</dbReference>
<dbReference type="PROSITE" id="PS00166">
    <property type="entry name" value="ENOYL_COA_HYDRATASE"/>
    <property type="match status" value="1"/>
</dbReference>
<dbReference type="EMBL" id="JADGJD010000917">
    <property type="protein sequence ID" value="KAJ3047681.1"/>
    <property type="molecule type" value="Genomic_DNA"/>
</dbReference>
<protein>
    <recommendedName>
        <fullName evidence="6">Methylglutaconyl-CoA hydratase</fullName>
    </recommendedName>
</protein>
<dbReference type="InterPro" id="IPR029045">
    <property type="entry name" value="ClpP/crotonase-like_dom_sf"/>
</dbReference>
<dbReference type="GO" id="GO:0005739">
    <property type="term" value="C:mitochondrion"/>
    <property type="evidence" value="ECO:0007669"/>
    <property type="project" value="TreeGrafter"/>
</dbReference>
<comment type="caution">
    <text evidence="4">The sequence shown here is derived from an EMBL/GenBank/DDBJ whole genome shotgun (WGS) entry which is preliminary data.</text>
</comment>
<dbReference type="Pfam" id="PF00378">
    <property type="entry name" value="ECH_1"/>
    <property type="match status" value="2"/>
</dbReference>